<dbReference type="OrthoDB" id="9812273at2"/>
<dbReference type="GO" id="GO:0006650">
    <property type="term" value="P:glycerophospholipid metabolic process"/>
    <property type="evidence" value="ECO:0007669"/>
    <property type="project" value="UniProtKB-UniRule"/>
</dbReference>
<feature type="binding site" evidence="8">
    <location>
        <position position="260"/>
    </location>
    <ligand>
        <name>sn-glycerol 3-phosphate</name>
        <dbReference type="ChEBI" id="CHEBI:57597"/>
    </ligand>
</feature>
<dbReference type="AlphaFoldDB" id="H8K7K9"/>
<feature type="domain" description="Glycerol-3-phosphate dehydrogenase NAD-dependent C-terminal" evidence="15">
    <location>
        <begin position="181"/>
        <end position="312"/>
    </location>
</feature>
<dbReference type="Proteomes" id="UP000007589">
    <property type="component" value="Chromosome"/>
</dbReference>
<feature type="binding site" evidence="8">
    <location>
        <position position="259"/>
    </location>
    <ligand>
        <name>NADPH</name>
        <dbReference type="ChEBI" id="CHEBI:57783"/>
    </ligand>
</feature>
<keyword evidence="8" id="KW-0963">Cytoplasm</keyword>
<evidence type="ECO:0000313" key="17">
    <source>
        <dbReference type="Proteomes" id="UP000007589"/>
    </source>
</evidence>
<dbReference type="InterPro" id="IPR011128">
    <property type="entry name" value="G3P_DH_NAD-dep_N"/>
</dbReference>
<evidence type="ECO:0000256" key="3">
    <source>
        <dbReference type="ARBA" id="ARBA00022741"/>
    </source>
</evidence>
<dbReference type="Gene3D" id="1.10.1040.10">
    <property type="entry name" value="N-(1-d-carboxylethyl)-l-norvaline Dehydrogenase, domain 2"/>
    <property type="match status" value="1"/>
</dbReference>
<keyword evidence="7 8" id="KW-1208">Phospholipid metabolism</keyword>
<comment type="function">
    <text evidence="8">Catalyzes the reduction of the glycolytic intermediate dihydroxyacetone phosphate (DHAP) to sn-glycerol 3-phosphate (G3P), the key precursor for phospholipid synthesis.</text>
</comment>
<dbReference type="SUPFAM" id="SSF48179">
    <property type="entry name" value="6-phosphogluconate dehydrogenase C-terminal domain-like"/>
    <property type="match status" value="1"/>
</dbReference>
<dbReference type="GO" id="GO:0008654">
    <property type="term" value="P:phospholipid biosynthetic process"/>
    <property type="evidence" value="ECO:0007669"/>
    <property type="project" value="UniProtKB-KW"/>
</dbReference>
<keyword evidence="8" id="KW-0521">NADP</keyword>
<evidence type="ECO:0000259" key="14">
    <source>
        <dbReference type="Pfam" id="PF01210"/>
    </source>
</evidence>
<dbReference type="InterPro" id="IPR036291">
    <property type="entry name" value="NAD(P)-bd_dom_sf"/>
</dbReference>
<evidence type="ECO:0000256" key="8">
    <source>
        <dbReference type="HAMAP-Rule" id="MF_00394"/>
    </source>
</evidence>
<dbReference type="EC" id="1.1.1.94" evidence="8"/>
<keyword evidence="4 8" id="KW-0560">Oxidoreductase</keyword>
<dbReference type="NCBIfam" id="NF000947">
    <property type="entry name" value="PRK00094.2-5"/>
    <property type="match status" value="1"/>
</dbReference>
<evidence type="ECO:0000256" key="12">
    <source>
        <dbReference type="RuleBase" id="RU000437"/>
    </source>
</evidence>
<dbReference type="InterPro" id="IPR008927">
    <property type="entry name" value="6-PGluconate_DH-like_C_sf"/>
</dbReference>
<keyword evidence="8 11" id="KW-0520">NAD</keyword>
<feature type="domain" description="Glycerol-3-phosphate dehydrogenase NAD-dependent N-terminal" evidence="14">
    <location>
        <begin position="6"/>
        <end position="159"/>
    </location>
</feature>
<dbReference type="HAMAP" id="MF_00394">
    <property type="entry name" value="NAD_Glyc3P_dehydrog"/>
    <property type="match status" value="1"/>
</dbReference>
<gene>
    <name evidence="8 16" type="primary">gpsA</name>
    <name evidence="16" type="ordered locus">MC5_04795</name>
</gene>
<feature type="binding site" evidence="8">
    <location>
        <position position="259"/>
    </location>
    <ligand>
        <name>sn-glycerol 3-phosphate</name>
        <dbReference type="ChEBI" id="CHEBI:57597"/>
    </ligand>
</feature>
<feature type="binding site" evidence="10">
    <location>
        <position position="109"/>
    </location>
    <ligand>
        <name>substrate</name>
    </ligand>
</feature>
<dbReference type="GO" id="GO:0005975">
    <property type="term" value="P:carbohydrate metabolic process"/>
    <property type="evidence" value="ECO:0007669"/>
    <property type="project" value="InterPro"/>
</dbReference>
<keyword evidence="17" id="KW-1185">Reference proteome</keyword>
<dbReference type="GO" id="GO:0141152">
    <property type="term" value="F:glycerol-3-phosphate dehydrogenase (NAD+) activity"/>
    <property type="evidence" value="ECO:0007669"/>
    <property type="project" value="RHEA"/>
</dbReference>
<dbReference type="GO" id="GO:0046168">
    <property type="term" value="P:glycerol-3-phosphate catabolic process"/>
    <property type="evidence" value="ECO:0007669"/>
    <property type="project" value="InterPro"/>
</dbReference>
<feature type="binding site" evidence="8">
    <location>
        <position position="258"/>
    </location>
    <ligand>
        <name>sn-glycerol 3-phosphate</name>
        <dbReference type="ChEBI" id="CHEBI:57597"/>
    </ligand>
</feature>
<dbReference type="STRING" id="1105110.MC5_04795"/>
<feature type="binding site" evidence="8">
    <location>
        <position position="141"/>
    </location>
    <ligand>
        <name>NADPH</name>
        <dbReference type="ChEBI" id="CHEBI:57783"/>
    </ligand>
</feature>
<evidence type="ECO:0000259" key="15">
    <source>
        <dbReference type="Pfam" id="PF07479"/>
    </source>
</evidence>
<organism evidence="16 17">
    <name type="scientific">Rickettsia australis (strain Cutlack)</name>
    <dbReference type="NCBI Taxonomy" id="1105110"/>
    <lineage>
        <taxon>Bacteria</taxon>
        <taxon>Pseudomonadati</taxon>
        <taxon>Pseudomonadota</taxon>
        <taxon>Alphaproteobacteria</taxon>
        <taxon>Rickettsiales</taxon>
        <taxon>Rickettsiaceae</taxon>
        <taxon>Rickettsieae</taxon>
        <taxon>Rickettsia</taxon>
        <taxon>spotted fever group</taxon>
    </lineage>
</organism>
<keyword evidence="5 8" id="KW-0443">Lipid metabolism</keyword>
<proteinExistence type="inferred from homology"/>
<dbReference type="HOGENOM" id="CLU_033449_0_2_5"/>
<evidence type="ECO:0000256" key="6">
    <source>
        <dbReference type="ARBA" id="ARBA00023209"/>
    </source>
</evidence>
<evidence type="ECO:0000256" key="10">
    <source>
        <dbReference type="PIRSR" id="PIRSR000114-2"/>
    </source>
</evidence>
<comment type="subcellular location">
    <subcellularLocation>
        <location evidence="8">Cytoplasm</location>
    </subcellularLocation>
</comment>
<dbReference type="PRINTS" id="PR00077">
    <property type="entry name" value="GPDHDRGNASE"/>
</dbReference>
<protein>
    <recommendedName>
        <fullName evidence="8">Glycerol-3-phosphate dehydrogenase [NAD(P)+]</fullName>
        <ecNumber evidence="8">1.1.1.94</ecNumber>
    </recommendedName>
    <alternativeName>
        <fullName evidence="8">NAD(P)(+)-dependent glycerol-3-phosphate dehydrogenase</fullName>
    </alternativeName>
    <alternativeName>
        <fullName evidence="8">NAD(P)H-dependent dihydroxyacetone-phosphate reductase</fullName>
    </alternativeName>
</protein>
<feature type="binding site" evidence="8">
    <location>
        <position position="283"/>
    </location>
    <ligand>
        <name>NADPH</name>
        <dbReference type="ChEBI" id="CHEBI:57783"/>
    </ligand>
</feature>
<dbReference type="InterPro" id="IPR013328">
    <property type="entry name" value="6PGD_dom2"/>
</dbReference>
<dbReference type="InterPro" id="IPR006109">
    <property type="entry name" value="G3P_DH_NAD-dep_C"/>
</dbReference>
<dbReference type="PANTHER" id="PTHR11728">
    <property type="entry name" value="GLYCEROL-3-PHOSPHATE DEHYDROGENASE"/>
    <property type="match status" value="1"/>
</dbReference>
<sequence>MNKFKNIAVYGGGSFGTSLASLASQNCSNVTLFLRDEEIAKEILHKKTNIKYLGDIKLPAHLQATTNLSVIKDFELIIIAVPSYAFDDSIKLLKTHGISEDNTLLIATKGFARNPTELFSDRLKTLLPHSSTAFFAGPNLAKELANNLPASANIASLDIDIANKIANSLSSKIFTTNMTSDIVTLQVAGALKNIFAIKSGIDLANEQGENARATLIVAALKEIITLSKVFGGMHKNSDILLEAGVVGDLVLTCYSLGSRNTNFGYELGISSDKKKFLQEYKQLVEGREALKLVLDLIKKYDLHMPIISEVASYVIPA</sequence>
<dbReference type="InterPro" id="IPR006168">
    <property type="entry name" value="G3P_DH_NAD-dep"/>
</dbReference>
<dbReference type="Gene3D" id="3.40.50.720">
    <property type="entry name" value="NAD(P)-binding Rossmann-like Domain"/>
    <property type="match status" value="1"/>
</dbReference>
<dbReference type="KEGG" id="rau:MC5_04795"/>
<keyword evidence="2 8" id="KW-0444">Lipid biosynthesis</keyword>
<feature type="binding site" evidence="8">
    <location>
        <position position="192"/>
    </location>
    <ligand>
        <name>sn-glycerol 3-phosphate</name>
        <dbReference type="ChEBI" id="CHEBI:57597"/>
    </ligand>
</feature>
<accession>H8K7K9</accession>
<keyword evidence="6 8" id="KW-0594">Phospholipid biosynthesis</keyword>
<feature type="binding site" evidence="8">
    <location>
        <position position="285"/>
    </location>
    <ligand>
        <name>NADPH</name>
        <dbReference type="ChEBI" id="CHEBI:57783"/>
    </ligand>
</feature>
<dbReference type="PANTHER" id="PTHR11728:SF1">
    <property type="entry name" value="GLYCEROL-3-PHOSPHATE DEHYDROGENASE [NAD(+)] 2, CHLOROPLASTIC"/>
    <property type="match status" value="1"/>
</dbReference>
<feature type="binding site" evidence="8">
    <location>
        <position position="248"/>
    </location>
    <ligand>
        <name>sn-glycerol 3-phosphate</name>
        <dbReference type="ChEBI" id="CHEBI:57597"/>
    </ligand>
</feature>
<feature type="binding site" evidence="8">
    <location>
        <position position="35"/>
    </location>
    <ligand>
        <name>NADPH</name>
        <dbReference type="ChEBI" id="CHEBI:57783"/>
    </ligand>
</feature>
<feature type="binding site" evidence="8">
    <location>
        <position position="137"/>
    </location>
    <ligand>
        <name>sn-glycerol 3-phosphate</name>
        <dbReference type="ChEBI" id="CHEBI:57597"/>
    </ligand>
</feature>
<evidence type="ECO:0000256" key="9">
    <source>
        <dbReference type="PIRSR" id="PIRSR000114-1"/>
    </source>
</evidence>
<comment type="catalytic activity">
    <reaction evidence="8 13">
        <text>sn-glycerol 3-phosphate + NADP(+) = dihydroxyacetone phosphate + NADPH + H(+)</text>
        <dbReference type="Rhea" id="RHEA:11096"/>
        <dbReference type="ChEBI" id="CHEBI:15378"/>
        <dbReference type="ChEBI" id="CHEBI:57597"/>
        <dbReference type="ChEBI" id="CHEBI:57642"/>
        <dbReference type="ChEBI" id="CHEBI:57783"/>
        <dbReference type="ChEBI" id="CHEBI:58349"/>
        <dbReference type="EC" id="1.1.1.94"/>
    </reaction>
</comment>
<feature type="binding site" evidence="8">
    <location>
        <position position="109"/>
    </location>
    <ligand>
        <name>sn-glycerol 3-phosphate</name>
        <dbReference type="ChEBI" id="CHEBI:57597"/>
    </ligand>
</feature>
<feature type="binding site" evidence="11">
    <location>
        <begin position="11"/>
        <end position="16"/>
    </location>
    <ligand>
        <name>NAD(+)</name>
        <dbReference type="ChEBI" id="CHEBI:57540"/>
    </ligand>
</feature>
<dbReference type="SUPFAM" id="SSF51735">
    <property type="entry name" value="NAD(P)-binding Rossmann-fold domains"/>
    <property type="match status" value="1"/>
</dbReference>
<dbReference type="Pfam" id="PF01210">
    <property type="entry name" value="NAD_Gly3P_dh_N"/>
    <property type="match status" value="1"/>
</dbReference>
<keyword evidence="3 8" id="KW-0547">Nucleotide-binding</keyword>
<name>H8K7K9_RICAC</name>
<feature type="binding site" evidence="8">
    <location>
        <position position="15"/>
    </location>
    <ligand>
        <name>NADPH</name>
        <dbReference type="ChEBI" id="CHEBI:57783"/>
    </ligand>
</feature>
<feature type="active site" description="Proton acceptor" evidence="8 9">
    <location>
        <position position="192"/>
    </location>
</feature>
<dbReference type="UniPathway" id="UPA00940"/>
<feature type="binding site" evidence="8">
    <location>
        <position position="52"/>
    </location>
    <ligand>
        <name>NADPH</name>
        <dbReference type="ChEBI" id="CHEBI:57783"/>
    </ligand>
</feature>
<evidence type="ECO:0000256" key="2">
    <source>
        <dbReference type="ARBA" id="ARBA00022516"/>
    </source>
</evidence>
<feature type="binding site" evidence="8">
    <location>
        <position position="109"/>
    </location>
    <ligand>
        <name>NADPH</name>
        <dbReference type="ChEBI" id="CHEBI:57783"/>
    </ligand>
</feature>
<evidence type="ECO:0000256" key="1">
    <source>
        <dbReference type="ARBA" id="ARBA00011009"/>
    </source>
</evidence>
<comment type="pathway">
    <text evidence="8">Membrane lipid metabolism; glycerophospholipid metabolism.</text>
</comment>
<dbReference type="GO" id="GO:0141153">
    <property type="term" value="F:glycerol-3-phosphate dehydrogenase (NADP+) activity"/>
    <property type="evidence" value="ECO:0007669"/>
    <property type="project" value="RHEA"/>
</dbReference>
<dbReference type="PIRSF" id="PIRSF000114">
    <property type="entry name" value="Glycerol-3-P_dh"/>
    <property type="match status" value="1"/>
</dbReference>
<evidence type="ECO:0000256" key="7">
    <source>
        <dbReference type="ARBA" id="ARBA00023264"/>
    </source>
</evidence>
<dbReference type="GO" id="GO:0051287">
    <property type="term" value="F:NAD binding"/>
    <property type="evidence" value="ECO:0007669"/>
    <property type="project" value="InterPro"/>
</dbReference>
<evidence type="ECO:0000256" key="4">
    <source>
        <dbReference type="ARBA" id="ARBA00023002"/>
    </source>
</evidence>
<feature type="binding site" evidence="10">
    <location>
        <begin position="259"/>
        <end position="260"/>
    </location>
    <ligand>
        <name>substrate</name>
    </ligand>
</feature>
<dbReference type="EMBL" id="CP003338">
    <property type="protein sequence ID" value="AFC71252.1"/>
    <property type="molecule type" value="Genomic_DNA"/>
</dbReference>
<feature type="binding site" evidence="8">
    <location>
        <position position="14"/>
    </location>
    <ligand>
        <name>NADPH</name>
        <dbReference type="ChEBI" id="CHEBI:57783"/>
    </ligand>
</feature>
<comment type="similarity">
    <text evidence="1 8 12">Belongs to the NAD-dependent glycerol-3-phosphate dehydrogenase family.</text>
</comment>
<reference evidence="17" key="1">
    <citation type="submission" date="2012-02" db="EMBL/GenBank/DDBJ databases">
        <title>Complete genome sequence of Rickettsia australis strain Cutlack.</title>
        <authorList>
            <person name="Johnson S.L."/>
            <person name="Munk A.C."/>
            <person name="Han S."/>
            <person name="Bruce D.C."/>
            <person name="Dasch G.A."/>
        </authorList>
    </citation>
    <scope>NUCLEOTIDE SEQUENCE [LARGE SCALE GENOMIC DNA]</scope>
    <source>
        <strain evidence="17">Cutlack</strain>
    </source>
</reference>
<feature type="binding site" evidence="11">
    <location>
        <position position="259"/>
    </location>
    <ligand>
        <name>NAD(+)</name>
        <dbReference type="ChEBI" id="CHEBI:57540"/>
    </ligand>
</feature>
<evidence type="ECO:0000313" key="16">
    <source>
        <dbReference type="EMBL" id="AFC71252.1"/>
    </source>
</evidence>
<dbReference type="Pfam" id="PF07479">
    <property type="entry name" value="NAD_Gly3P_dh_C"/>
    <property type="match status" value="1"/>
</dbReference>
<dbReference type="GO" id="GO:0046167">
    <property type="term" value="P:glycerol-3-phosphate biosynthetic process"/>
    <property type="evidence" value="ECO:0007669"/>
    <property type="project" value="UniProtKB-UniRule"/>
</dbReference>
<dbReference type="RefSeq" id="WP_014412777.1">
    <property type="nucleotide sequence ID" value="NC_017058.1"/>
</dbReference>
<dbReference type="eggNOG" id="COG0240">
    <property type="taxonomic scope" value="Bacteria"/>
</dbReference>
<evidence type="ECO:0000256" key="5">
    <source>
        <dbReference type="ARBA" id="ARBA00023098"/>
    </source>
</evidence>
<evidence type="ECO:0000256" key="13">
    <source>
        <dbReference type="RuleBase" id="RU000439"/>
    </source>
</evidence>
<dbReference type="GO" id="GO:0005829">
    <property type="term" value="C:cytosol"/>
    <property type="evidence" value="ECO:0007669"/>
    <property type="project" value="TreeGrafter"/>
</dbReference>
<evidence type="ECO:0000256" key="11">
    <source>
        <dbReference type="PIRSR" id="PIRSR000114-3"/>
    </source>
</evidence>
<comment type="catalytic activity">
    <reaction evidence="8">
        <text>sn-glycerol 3-phosphate + NAD(+) = dihydroxyacetone phosphate + NADH + H(+)</text>
        <dbReference type="Rhea" id="RHEA:11092"/>
        <dbReference type="ChEBI" id="CHEBI:15378"/>
        <dbReference type="ChEBI" id="CHEBI:57540"/>
        <dbReference type="ChEBI" id="CHEBI:57597"/>
        <dbReference type="ChEBI" id="CHEBI:57642"/>
        <dbReference type="ChEBI" id="CHEBI:57945"/>
        <dbReference type="EC" id="1.1.1.94"/>
    </reaction>
</comment>
<feature type="binding site" evidence="11">
    <location>
        <position position="141"/>
    </location>
    <ligand>
        <name>NAD(+)</name>
        <dbReference type="ChEBI" id="CHEBI:57540"/>
    </ligand>
</feature>
<comment type="caution">
    <text evidence="8">Lacks conserved residue(s) required for the propagation of feature annotation.</text>
</comment>